<dbReference type="EMBL" id="FNAT01000005">
    <property type="protein sequence ID" value="SDE91058.1"/>
    <property type="molecule type" value="Genomic_DNA"/>
</dbReference>
<dbReference type="AlphaFoldDB" id="A0A1G7GSA8"/>
<reference evidence="2" key="1">
    <citation type="submission" date="2016-10" db="EMBL/GenBank/DDBJ databases">
        <authorList>
            <person name="Varghese N."/>
            <person name="Submissions S."/>
        </authorList>
    </citation>
    <scope>NUCLEOTIDE SEQUENCE [LARGE SCALE GENOMIC DNA]</scope>
    <source>
        <strain evidence="2">DSM 21424</strain>
    </source>
</reference>
<accession>A0A1G7GSA8</accession>
<gene>
    <name evidence="1" type="ORF">SAMN04488567_2905</name>
</gene>
<dbReference type="STRING" id="521013.SAMN04488567_2905"/>
<organism evidence="1 2">
    <name type="scientific">Limimaricola pyoseonensis</name>
    <dbReference type="NCBI Taxonomy" id="521013"/>
    <lineage>
        <taxon>Bacteria</taxon>
        <taxon>Pseudomonadati</taxon>
        <taxon>Pseudomonadota</taxon>
        <taxon>Alphaproteobacteria</taxon>
        <taxon>Rhodobacterales</taxon>
        <taxon>Paracoccaceae</taxon>
        <taxon>Limimaricola</taxon>
    </lineage>
</organism>
<protein>
    <submittedName>
        <fullName evidence="1">Uncharacterized protein</fullName>
    </submittedName>
</protein>
<name>A0A1G7GSA8_9RHOB</name>
<proteinExistence type="predicted"/>
<sequence length="179" mass="20082">MAIISKEVLDDTIRKATATFSRAFMFPGFDEMLPAGEYDIETELSAPVDHLSPEDWKASVLIHLHPRETHPGLARSLTVSLADLEFALMLDGLSTQELTLAFLEEMLVDPLVRLLMQADEVSEAELRYFYASPRPHEARGAEAVNRSPVNKAQRALDDKFAIQSAENEGMPMHYRRAPN</sequence>
<dbReference type="Proteomes" id="UP000198922">
    <property type="component" value="Unassembled WGS sequence"/>
</dbReference>
<evidence type="ECO:0000313" key="1">
    <source>
        <dbReference type="EMBL" id="SDE91058.1"/>
    </source>
</evidence>
<keyword evidence="2" id="KW-1185">Reference proteome</keyword>
<dbReference type="OrthoDB" id="8378722at2"/>
<evidence type="ECO:0000313" key="2">
    <source>
        <dbReference type="Proteomes" id="UP000198922"/>
    </source>
</evidence>